<proteinExistence type="predicted"/>
<evidence type="ECO:0000313" key="2">
    <source>
        <dbReference type="EMBL" id="TLM90004.1"/>
    </source>
</evidence>
<dbReference type="EMBL" id="VAJM01000010">
    <property type="protein sequence ID" value="TLM90004.1"/>
    <property type="molecule type" value="Genomic_DNA"/>
</dbReference>
<keyword evidence="1" id="KW-0812">Transmembrane</keyword>
<keyword evidence="1" id="KW-0472">Membrane</keyword>
<feature type="transmembrane region" description="Helical" evidence="1">
    <location>
        <begin position="56"/>
        <end position="78"/>
    </location>
</feature>
<dbReference type="RefSeq" id="WP_138080004.1">
    <property type="nucleotide sequence ID" value="NZ_VAJM01000010.1"/>
</dbReference>
<reference evidence="2 3" key="1">
    <citation type="submission" date="2019-05" db="EMBL/GenBank/DDBJ databases">
        <title>Hymenobacter edaphi sp. nov., isolated from abandoned arsenic-contaminated farmland soil.</title>
        <authorList>
            <person name="Nie L."/>
        </authorList>
    </citation>
    <scope>NUCLEOTIDE SEQUENCE [LARGE SCALE GENOMIC DNA]</scope>
    <source>
        <strain evidence="2 3">1-3-3-8</strain>
    </source>
</reference>
<feature type="transmembrane region" description="Helical" evidence="1">
    <location>
        <begin position="84"/>
        <end position="102"/>
    </location>
</feature>
<dbReference type="Proteomes" id="UP000305517">
    <property type="component" value="Unassembled WGS sequence"/>
</dbReference>
<protein>
    <submittedName>
        <fullName evidence="2">Uncharacterized protein</fullName>
    </submittedName>
</protein>
<keyword evidence="1" id="KW-1133">Transmembrane helix</keyword>
<feature type="transmembrane region" description="Helical" evidence="1">
    <location>
        <begin position="20"/>
        <end position="44"/>
    </location>
</feature>
<organism evidence="2 3">
    <name type="scientific">Hymenobacter jeollabukensis</name>
    <dbReference type="NCBI Taxonomy" id="2025313"/>
    <lineage>
        <taxon>Bacteria</taxon>
        <taxon>Pseudomonadati</taxon>
        <taxon>Bacteroidota</taxon>
        <taxon>Cytophagia</taxon>
        <taxon>Cytophagales</taxon>
        <taxon>Hymenobacteraceae</taxon>
        <taxon>Hymenobacter</taxon>
    </lineage>
</organism>
<comment type="caution">
    <text evidence="2">The sequence shown here is derived from an EMBL/GenBank/DDBJ whole genome shotgun (WGS) entry which is preliminary data.</text>
</comment>
<keyword evidence="3" id="KW-1185">Reference proteome</keyword>
<dbReference type="AlphaFoldDB" id="A0A5R8WL97"/>
<evidence type="ECO:0000256" key="1">
    <source>
        <dbReference type="SAM" id="Phobius"/>
    </source>
</evidence>
<sequence length="149" mass="16636">MYTLPSSQRKRNAIVLWSPFLVLMLAGPIWIAAPFVLATYLWYVQTEWLRWSLRKTLIYNAGLGFFANFSVVALDFVVGSSADQHGAGILVLAFLFNFLLVLGKNLDLVIRNRQQQGLGGPLLYVVVPMAVVVLGSLGLDQALRWRQAL</sequence>
<name>A0A5R8WL97_9BACT</name>
<feature type="transmembrane region" description="Helical" evidence="1">
    <location>
        <begin position="122"/>
        <end position="139"/>
    </location>
</feature>
<gene>
    <name evidence="2" type="ORF">FDY95_18450</name>
</gene>
<evidence type="ECO:0000313" key="3">
    <source>
        <dbReference type="Proteomes" id="UP000305517"/>
    </source>
</evidence>
<accession>A0A5R8WL97</accession>